<proteinExistence type="predicted"/>
<sequence>MIPRLSKTQPPDFNEVRRYLSSLDHRLSLGRFIKAGWTPAELAECARDIYLAPGRTCPTKVSYQLAMTFGPTSPHAKALLAILRAPGFKMPPFNRPAPKRYAWDDPDNPDHTPEIQSDVDVIARLYRDRQSDRLEMPRAARDEPVPKWLWRRAYRLRNRYHSLEDTLDIQGLREPEPPAEEPSVSEALVEPQLATAAD</sequence>
<name>A0A163Z5D8_9BRAD</name>
<feature type="region of interest" description="Disordered" evidence="1">
    <location>
        <begin position="167"/>
        <end position="198"/>
    </location>
</feature>
<dbReference type="AlphaFoldDB" id="A0A163Z5D8"/>
<comment type="caution">
    <text evidence="2">The sequence shown here is derived from an EMBL/GenBank/DDBJ whole genome shotgun (WGS) entry which is preliminary data.</text>
</comment>
<organism evidence="2 3">
    <name type="scientific">Tardiphaga robiniae</name>
    <dbReference type="NCBI Taxonomy" id="943830"/>
    <lineage>
        <taxon>Bacteria</taxon>
        <taxon>Pseudomonadati</taxon>
        <taxon>Pseudomonadota</taxon>
        <taxon>Alphaproteobacteria</taxon>
        <taxon>Hyphomicrobiales</taxon>
        <taxon>Nitrobacteraceae</taxon>
        <taxon>Tardiphaga</taxon>
    </lineage>
</organism>
<evidence type="ECO:0000313" key="3">
    <source>
        <dbReference type="Proteomes" id="UP000076574"/>
    </source>
</evidence>
<evidence type="ECO:0000256" key="1">
    <source>
        <dbReference type="SAM" id="MobiDB-lite"/>
    </source>
</evidence>
<evidence type="ECO:0000313" key="2">
    <source>
        <dbReference type="EMBL" id="KZD22928.1"/>
    </source>
</evidence>
<dbReference type="Proteomes" id="UP000076574">
    <property type="component" value="Unassembled WGS sequence"/>
</dbReference>
<dbReference type="EMBL" id="LVYV01000012">
    <property type="protein sequence ID" value="KZD22928.1"/>
    <property type="molecule type" value="Genomic_DNA"/>
</dbReference>
<protein>
    <submittedName>
        <fullName evidence="2">Uncharacterized protein</fullName>
    </submittedName>
</protein>
<gene>
    <name evidence="2" type="ORF">A4A58_05840</name>
</gene>
<keyword evidence="3" id="KW-1185">Reference proteome</keyword>
<reference evidence="2 3" key="1">
    <citation type="submission" date="2016-03" db="EMBL/GenBank/DDBJ databases">
        <title>Microsymbionts genomes from the relict species Vavilovia formosa (Stev.) Fed.</title>
        <authorList>
            <person name="Kopat V."/>
            <person name="Chirak E."/>
            <person name="Kimeklis A."/>
            <person name="Andronov E."/>
        </authorList>
    </citation>
    <scope>NUCLEOTIDE SEQUENCE [LARGE SCALE GENOMIC DNA]</scope>
    <source>
        <strain evidence="2 3">Vaf07</strain>
    </source>
</reference>
<accession>A0A163Z5D8</accession>